<gene>
    <name evidence="7" type="ORF">LXT13_20900</name>
</gene>
<dbReference type="PANTHER" id="PTHR43806:SF11">
    <property type="entry name" value="CEREVISIN-RELATED"/>
    <property type="match status" value="1"/>
</dbReference>
<evidence type="ECO:0000256" key="1">
    <source>
        <dbReference type="ARBA" id="ARBA00011073"/>
    </source>
</evidence>
<proteinExistence type="inferred from homology"/>
<reference evidence="7 8" key="1">
    <citation type="submission" date="2021-12" db="EMBL/GenBank/DDBJ databases">
        <title>Genome seq of P8.</title>
        <authorList>
            <person name="Seo T."/>
        </authorList>
    </citation>
    <scope>NUCLEOTIDE SEQUENCE [LARGE SCALE GENOMIC DNA]</scope>
    <source>
        <strain evidence="7 8">P8</strain>
    </source>
</reference>
<dbReference type="PROSITE" id="PS51892">
    <property type="entry name" value="SUBTILASE"/>
    <property type="match status" value="1"/>
</dbReference>
<comment type="similarity">
    <text evidence="1 5">Belongs to the peptidase S8 family.</text>
</comment>
<protein>
    <submittedName>
        <fullName evidence="7">S8 family serine peptidase</fullName>
    </submittedName>
</protein>
<evidence type="ECO:0000259" key="6">
    <source>
        <dbReference type="Pfam" id="PF00082"/>
    </source>
</evidence>
<dbReference type="InterPro" id="IPR000209">
    <property type="entry name" value="Peptidase_S8/S53_dom"/>
</dbReference>
<dbReference type="InterPro" id="IPR050131">
    <property type="entry name" value="Peptidase_S8_subtilisin-like"/>
</dbReference>
<keyword evidence="4 5" id="KW-0720">Serine protease</keyword>
<evidence type="ECO:0000313" key="8">
    <source>
        <dbReference type="Proteomes" id="UP001200741"/>
    </source>
</evidence>
<dbReference type="InterPro" id="IPR022398">
    <property type="entry name" value="Peptidase_S8_His-AS"/>
</dbReference>
<dbReference type="SUPFAM" id="SSF52743">
    <property type="entry name" value="Subtilisin-like"/>
    <property type="match status" value="1"/>
</dbReference>
<dbReference type="InterPro" id="IPR036852">
    <property type="entry name" value="Peptidase_S8/S53_dom_sf"/>
</dbReference>
<feature type="active site" description="Charge relay system" evidence="5">
    <location>
        <position position="239"/>
    </location>
</feature>
<keyword evidence="2 5" id="KW-0645">Protease</keyword>
<keyword evidence="8" id="KW-1185">Reference proteome</keyword>
<feature type="active site" description="Charge relay system" evidence="5">
    <location>
        <position position="518"/>
    </location>
</feature>
<feature type="domain" description="Peptidase S8/S53" evidence="6">
    <location>
        <begin position="326"/>
        <end position="555"/>
    </location>
</feature>
<organism evidence="7 8">
    <name type="scientific">Pelomonas cellulosilytica</name>
    <dbReference type="NCBI Taxonomy" id="2906762"/>
    <lineage>
        <taxon>Bacteria</taxon>
        <taxon>Pseudomonadati</taxon>
        <taxon>Pseudomonadota</taxon>
        <taxon>Betaproteobacteria</taxon>
        <taxon>Burkholderiales</taxon>
        <taxon>Sphaerotilaceae</taxon>
        <taxon>Roseateles</taxon>
    </lineage>
</organism>
<evidence type="ECO:0000256" key="5">
    <source>
        <dbReference type="PROSITE-ProRule" id="PRU01240"/>
    </source>
</evidence>
<dbReference type="PROSITE" id="PS00137">
    <property type="entry name" value="SUBTILASE_HIS"/>
    <property type="match status" value="1"/>
</dbReference>
<name>A0ABS8Y441_9BURK</name>
<evidence type="ECO:0000256" key="4">
    <source>
        <dbReference type="ARBA" id="ARBA00022825"/>
    </source>
</evidence>
<evidence type="ECO:0000256" key="2">
    <source>
        <dbReference type="ARBA" id="ARBA00022670"/>
    </source>
</evidence>
<accession>A0ABS8Y441</accession>
<dbReference type="Gene3D" id="3.40.50.200">
    <property type="entry name" value="Peptidase S8/S53 domain"/>
    <property type="match status" value="1"/>
</dbReference>
<dbReference type="RefSeq" id="WP_233373982.1">
    <property type="nucleotide sequence ID" value="NZ_JAJTWU010000008.1"/>
</dbReference>
<evidence type="ECO:0000313" key="7">
    <source>
        <dbReference type="EMBL" id="MCE4556860.1"/>
    </source>
</evidence>
<keyword evidence="3 5" id="KW-0378">Hydrolase</keyword>
<dbReference type="Proteomes" id="UP001200741">
    <property type="component" value="Unassembled WGS sequence"/>
</dbReference>
<dbReference type="Pfam" id="PF00082">
    <property type="entry name" value="Peptidase_S8"/>
    <property type="match status" value="1"/>
</dbReference>
<feature type="active site" description="Charge relay system" evidence="5">
    <location>
        <position position="331"/>
    </location>
</feature>
<sequence>MITSSDQLPRRSVKLDKLPSYYLSAPRAEVQALAEVVQKNLQSDLDTLDIRDAATLREYLGTLLNLAQFKGDWSAVPGLVAQLKAQQDKPGPRATTGVMAGILADQQLGDRDAAWVRAEVEKRFGALDWTDAGEGIKSTKSQLELMNPQFVKGVFEQQLDVAARNANLVVPEDIAATIVGARLQQELVLPLKTALVAGLQAVVDRHAAQATAKPDVWTPRQFAIAPTVKASEVGVGIWDSGVDLKLFKTTAVPGLTMDADGRLTTGDLLRPLGEAAPRWPELQQLIKGYMDQRAALDTPDARRLREVVAGLKAEQAKSFQEDMSLTTLYVHGTHVAGIAVAGNPFARVYAATVLWDYKTEPFKPSEEHARRVAAGYRAMVESFKQQKLRVVNMSWRDSAAKYEYALTWHNMGTDAEDRKRLARQLFAIERDALRDAMAGAPDILFVAGAGNEDNSADFEEYVPAGLQLPNLITVGAADTAGDETSFSTFGKTVVVYANGFEVESYLPGGDKMKLNGTSMASPQITNLAAKLFALQPGLTMLQVKNAILDGADARGRVRLANPRKSAELLGIAL</sequence>
<dbReference type="EMBL" id="JAJTWU010000008">
    <property type="protein sequence ID" value="MCE4556860.1"/>
    <property type="molecule type" value="Genomic_DNA"/>
</dbReference>
<evidence type="ECO:0000256" key="3">
    <source>
        <dbReference type="ARBA" id="ARBA00022801"/>
    </source>
</evidence>
<comment type="caution">
    <text evidence="7">The sequence shown here is derived from an EMBL/GenBank/DDBJ whole genome shotgun (WGS) entry which is preliminary data.</text>
</comment>
<dbReference type="PANTHER" id="PTHR43806">
    <property type="entry name" value="PEPTIDASE S8"/>
    <property type="match status" value="1"/>
</dbReference>